<dbReference type="Gene3D" id="3.40.30.10">
    <property type="entry name" value="Glutaredoxin"/>
    <property type="match status" value="1"/>
</dbReference>
<protein>
    <recommendedName>
        <fullName evidence="2">thioredoxin-dependent peroxiredoxin</fullName>
        <ecNumber evidence="2">1.11.1.24</ecNumber>
    </recommendedName>
    <alternativeName>
        <fullName evidence="8">Thioredoxin peroxidase</fullName>
    </alternativeName>
    <alternativeName>
        <fullName evidence="10">Thioredoxin-dependent peroxiredoxin Bcp</fullName>
    </alternativeName>
</protein>
<evidence type="ECO:0000256" key="1">
    <source>
        <dbReference type="ARBA" id="ARBA00003330"/>
    </source>
</evidence>
<evidence type="ECO:0000256" key="9">
    <source>
        <dbReference type="ARBA" id="ARBA00038489"/>
    </source>
</evidence>
<evidence type="ECO:0000256" key="4">
    <source>
        <dbReference type="ARBA" id="ARBA00022862"/>
    </source>
</evidence>
<keyword evidence="5" id="KW-0560">Oxidoreductase</keyword>
<comment type="function">
    <text evidence="1">Thiol-specific peroxidase that catalyzes the reduction of hydrogen peroxide and organic hydroperoxides to water and alcohols, respectively. Plays a role in cell protection against oxidative stress by detoxifying peroxides and as sensor of hydrogen peroxide-mediated signaling events.</text>
</comment>
<evidence type="ECO:0000259" key="12">
    <source>
        <dbReference type="PROSITE" id="PS51352"/>
    </source>
</evidence>
<dbReference type="SUPFAM" id="SSF52833">
    <property type="entry name" value="Thioredoxin-like"/>
    <property type="match status" value="1"/>
</dbReference>
<dbReference type="GO" id="GO:0005737">
    <property type="term" value="C:cytoplasm"/>
    <property type="evidence" value="ECO:0007669"/>
    <property type="project" value="TreeGrafter"/>
</dbReference>
<evidence type="ECO:0000256" key="10">
    <source>
        <dbReference type="ARBA" id="ARBA00042639"/>
    </source>
</evidence>
<keyword evidence="4" id="KW-0049">Antioxidant</keyword>
<dbReference type="InterPro" id="IPR000866">
    <property type="entry name" value="AhpC/TSA"/>
</dbReference>
<feature type="domain" description="Thioredoxin" evidence="12">
    <location>
        <begin position="25"/>
        <end position="193"/>
    </location>
</feature>
<dbReference type="PANTHER" id="PTHR42801">
    <property type="entry name" value="THIOREDOXIN-DEPENDENT PEROXIDE REDUCTASE"/>
    <property type="match status" value="1"/>
</dbReference>
<evidence type="ECO:0000256" key="3">
    <source>
        <dbReference type="ARBA" id="ARBA00022559"/>
    </source>
</evidence>
<evidence type="ECO:0000256" key="11">
    <source>
        <dbReference type="ARBA" id="ARBA00049091"/>
    </source>
</evidence>
<keyword evidence="6" id="KW-1015">Disulfide bond</keyword>
<comment type="catalytic activity">
    <reaction evidence="11">
        <text>a hydroperoxide + [thioredoxin]-dithiol = an alcohol + [thioredoxin]-disulfide + H2O</text>
        <dbReference type="Rhea" id="RHEA:62620"/>
        <dbReference type="Rhea" id="RHEA-COMP:10698"/>
        <dbReference type="Rhea" id="RHEA-COMP:10700"/>
        <dbReference type="ChEBI" id="CHEBI:15377"/>
        <dbReference type="ChEBI" id="CHEBI:29950"/>
        <dbReference type="ChEBI" id="CHEBI:30879"/>
        <dbReference type="ChEBI" id="CHEBI:35924"/>
        <dbReference type="ChEBI" id="CHEBI:50058"/>
        <dbReference type="EC" id="1.11.1.24"/>
    </reaction>
</comment>
<dbReference type="PANTHER" id="PTHR42801:SF7">
    <property type="entry name" value="SLL1159 PROTEIN"/>
    <property type="match status" value="1"/>
</dbReference>
<accession>A0A4Q7VJX2</accession>
<evidence type="ECO:0000313" key="13">
    <source>
        <dbReference type="EMBL" id="RZT96516.1"/>
    </source>
</evidence>
<evidence type="ECO:0000256" key="6">
    <source>
        <dbReference type="ARBA" id="ARBA00023157"/>
    </source>
</evidence>
<evidence type="ECO:0000313" key="14">
    <source>
        <dbReference type="Proteomes" id="UP000293562"/>
    </source>
</evidence>
<name>A0A4Q7VJX2_9BACT</name>
<dbReference type="GO" id="GO:0034599">
    <property type="term" value="P:cellular response to oxidative stress"/>
    <property type="evidence" value="ECO:0007669"/>
    <property type="project" value="TreeGrafter"/>
</dbReference>
<comment type="similarity">
    <text evidence="9">Belongs to the peroxiredoxin family. BCP/PrxQ subfamily.</text>
</comment>
<dbReference type="EC" id="1.11.1.24" evidence="2"/>
<gene>
    <name evidence="13" type="ORF">EV201_1154</name>
</gene>
<keyword evidence="3" id="KW-0575">Peroxidase</keyword>
<dbReference type="GO" id="GO:0008379">
    <property type="term" value="F:thioredoxin peroxidase activity"/>
    <property type="evidence" value="ECO:0007669"/>
    <property type="project" value="TreeGrafter"/>
</dbReference>
<organism evidence="13 14">
    <name type="scientific">Ancylomarina subtilis</name>
    <dbReference type="NCBI Taxonomy" id="1639035"/>
    <lineage>
        <taxon>Bacteria</taxon>
        <taxon>Pseudomonadati</taxon>
        <taxon>Bacteroidota</taxon>
        <taxon>Bacteroidia</taxon>
        <taxon>Marinilabiliales</taxon>
        <taxon>Marinifilaceae</taxon>
        <taxon>Ancylomarina</taxon>
    </lineage>
</organism>
<dbReference type="Pfam" id="PF00578">
    <property type="entry name" value="AhpC-TSA"/>
    <property type="match status" value="1"/>
</dbReference>
<dbReference type="CDD" id="cd02970">
    <property type="entry name" value="PRX_like2"/>
    <property type="match status" value="1"/>
</dbReference>
<sequence length="193" mass="22185">MKHILFIFLAAFYMNTSAQKTESTLLVGQVAPQFKAHDQNDIEIKSRDILKENELIVVFYRGQWCPYCNRHLSELQDHLVDFKKAGAQLIAITPEKTENIDKTIEKTKADFPILWDKDNSIMKAFGVDFILAENLQKKYKNYGIDLIEANGNESQTLPVPATFVIGKDGKIKYIQYDPNYKNRSSAKDIIKHL</sequence>
<dbReference type="AlphaFoldDB" id="A0A4Q7VJX2"/>
<dbReference type="GO" id="GO:0045454">
    <property type="term" value="P:cell redox homeostasis"/>
    <property type="evidence" value="ECO:0007669"/>
    <property type="project" value="TreeGrafter"/>
</dbReference>
<dbReference type="OrthoDB" id="9805634at2"/>
<dbReference type="Proteomes" id="UP000293562">
    <property type="component" value="Unassembled WGS sequence"/>
</dbReference>
<keyword evidence="14" id="KW-1185">Reference proteome</keyword>
<dbReference type="RefSeq" id="WP_130306397.1">
    <property type="nucleotide sequence ID" value="NZ_SHKN01000001.1"/>
</dbReference>
<evidence type="ECO:0000256" key="8">
    <source>
        <dbReference type="ARBA" id="ARBA00032824"/>
    </source>
</evidence>
<evidence type="ECO:0000256" key="2">
    <source>
        <dbReference type="ARBA" id="ARBA00013017"/>
    </source>
</evidence>
<reference evidence="13 14" key="1">
    <citation type="submission" date="2019-02" db="EMBL/GenBank/DDBJ databases">
        <title>Genomic Encyclopedia of Type Strains, Phase IV (KMG-IV): sequencing the most valuable type-strain genomes for metagenomic binning, comparative biology and taxonomic classification.</title>
        <authorList>
            <person name="Goeker M."/>
        </authorList>
    </citation>
    <scope>NUCLEOTIDE SEQUENCE [LARGE SCALE GENOMIC DNA]</scope>
    <source>
        <strain evidence="13 14">DSM 28825</strain>
    </source>
</reference>
<proteinExistence type="inferred from homology"/>
<keyword evidence="7" id="KW-0676">Redox-active center</keyword>
<dbReference type="InterPro" id="IPR036249">
    <property type="entry name" value="Thioredoxin-like_sf"/>
</dbReference>
<dbReference type="PROSITE" id="PS51352">
    <property type="entry name" value="THIOREDOXIN_2"/>
    <property type="match status" value="1"/>
</dbReference>
<comment type="caution">
    <text evidence="13">The sequence shown here is derived from an EMBL/GenBank/DDBJ whole genome shotgun (WGS) entry which is preliminary data.</text>
</comment>
<dbReference type="InterPro" id="IPR013766">
    <property type="entry name" value="Thioredoxin_domain"/>
</dbReference>
<dbReference type="InterPro" id="IPR050924">
    <property type="entry name" value="Peroxiredoxin_BCP/PrxQ"/>
</dbReference>
<evidence type="ECO:0000256" key="5">
    <source>
        <dbReference type="ARBA" id="ARBA00023002"/>
    </source>
</evidence>
<evidence type="ECO:0000256" key="7">
    <source>
        <dbReference type="ARBA" id="ARBA00023284"/>
    </source>
</evidence>
<dbReference type="EMBL" id="SHKN01000001">
    <property type="protein sequence ID" value="RZT96516.1"/>
    <property type="molecule type" value="Genomic_DNA"/>
</dbReference>